<dbReference type="KEGG" id="csaz:Cs308_0194"/>
<evidence type="ECO:0000256" key="11">
    <source>
        <dbReference type="ARBA" id="ARBA00022692"/>
    </source>
</evidence>
<reference evidence="25 26" key="1">
    <citation type="submission" date="2016-03" db="EMBL/GenBank/DDBJ databases">
        <title>Culture-independent genomics supports pathogen discovery for uncultivable bacteria within the genus Chlamydia.</title>
        <authorList>
            <person name="Taylor-Brown A."/>
            <person name="Bachmann N.L."/>
            <person name="Borel N."/>
            <person name="Polkinghorne A."/>
        </authorList>
    </citation>
    <scope>NUCLEOTIDE SEQUENCE [LARGE SCALE GENOMIC DNA]</scope>
    <source>
        <strain evidence="25 26">2742-308</strain>
    </source>
</reference>
<dbReference type="PANTHER" id="PTHR46382">
    <property type="entry name" value="PHOSPHATIDATE CYTIDYLYLTRANSFERASE"/>
    <property type="match status" value="1"/>
</dbReference>
<feature type="transmembrane region" description="Helical" evidence="24">
    <location>
        <begin position="231"/>
        <end position="253"/>
    </location>
</feature>
<dbReference type="Pfam" id="PF01148">
    <property type="entry name" value="CTP_transf_1"/>
    <property type="match status" value="1"/>
</dbReference>
<evidence type="ECO:0000256" key="9">
    <source>
        <dbReference type="ARBA" id="ARBA00022516"/>
    </source>
</evidence>
<feature type="transmembrane region" description="Helical" evidence="24">
    <location>
        <begin position="15"/>
        <end position="34"/>
    </location>
</feature>
<feature type="transmembrane region" description="Helical" evidence="24">
    <location>
        <begin position="97"/>
        <end position="118"/>
    </location>
</feature>
<keyword evidence="16" id="KW-0594">Phospholipid biosynthesis</keyword>
<dbReference type="RefSeq" id="WP_066481477.1">
    <property type="nucleotide sequence ID" value="NZ_CP014639.1"/>
</dbReference>
<comment type="pathway">
    <text evidence="4">Lipid metabolism.</text>
</comment>
<evidence type="ECO:0000256" key="24">
    <source>
        <dbReference type="SAM" id="Phobius"/>
    </source>
</evidence>
<comment type="subcellular location">
    <subcellularLocation>
        <location evidence="2">Cell membrane</location>
        <topology evidence="2">Multi-pass membrane protein</topology>
    </subcellularLocation>
</comment>
<evidence type="ECO:0000256" key="8">
    <source>
        <dbReference type="ARBA" id="ARBA00022475"/>
    </source>
</evidence>
<evidence type="ECO:0000256" key="13">
    <source>
        <dbReference type="ARBA" id="ARBA00022989"/>
    </source>
</evidence>
<keyword evidence="9" id="KW-0444">Lipid biosynthesis</keyword>
<accession>A0A1A9HU38</accession>
<evidence type="ECO:0000256" key="5">
    <source>
        <dbReference type="ARBA" id="ARBA00010185"/>
    </source>
</evidence>
<dbReference type="EC" id="2.7.7.41" evidence="6"/>
<keyword evidence="11 24" id="KW-0812">Transmembrane</keyword>
<keyword evidence="8" id="KW-1003">Cell membrane</keyword>
<evidence type="ECO:0000256" key="23">
    <source>
        <dbReference type="ARBA" id="ARBA00033406"/>
    </source>
</evidence>
<dbReference type="OrthoDB" id="9799199at2"/>
<keyword evidence="10 25" id="KW-0808">Transferase</keyword>
<proteinExistence type="inferred from homology"/>
<dbReference type="GO" id="GO:0004605">
    <property type="term" value="F:phosphatidate cytidylyltransferase activity"/>
    <property type="evidence" value="ECO:0007669"/>
    <property type="project" value="UniProtKB-EC"/>
</dbReference>
<feature type="transmembrane region" description="Helical" evidence="24">
    <location>
        <begin position="40"/>
        <end position="60"/>
    </location>
</feature>
<dbReference type="STRING" id="1806891.Cs308_0194"/>
<keyword evidence="17" id="KW-1208">Phospholipid metabolism</keyword>
<evidence type="ECO:0000256" key="1">
    <source>
        <dbReference type="ARBA" id="ARBA00001698"/>
    </source>
</evidence>
<evidence type="ECO:0000256" key="3">
    <source>
        <dbReference type="ARBA" id="ARBA00005119"/>
    </source>
</evidence>
<evidence type="ECO:0000256" key="4">
    <source>
        <dbReference type="ARBA" id="ARBA00005189"/>
    </source>
</evidence>
<evidence type="ECO:0000256" key="6">
    <source>
        <dbReference type="ARBA" id="ARBA00012487"/>
    </source>
</evidence>
<evidence type="ECO:0000256" key="10">
    <source>
        <dbReference type="ARBA" id="ARBA00022679"/>
    </source>
</evidence>
<dbReference type="PATRIC" id="fig|1806891.3.peg.188"/>
<evidence type="ECO:0000313" key="25">
    <source>
        <dbReference type="EMBL" id="ANH78365.1"/>
    </source>
</evidence>
<comment type="similarity">
    <text evidence="5">Belongs to the CDS family.</text>
</comment>
<evidence type="ECO:0000256" key="21">
    <source>
        <dbReference type="ARBA" id="ARBA00032396"/>
    </source>
</evidence>
<organism evidence="25 26">
    <name type="scientific">Candidatus Chlamydia sanziniae</name>
    <dbReference type="NCBI Taxonomy" id="1806891"/>
    <lineage>
        <taxon>Bacteria</taxon>
        <taxon>Pseudomonadati</taxon>
        <taxon>Chlamydiota</taxon>
        <taxon>Chlamydiia</taxon>
        <taxon>Chlamydiales</taxon>
        <taxon>Chlamydiaceae</taxon>
        <taxon>Chlamydia/Chlamydophila group</taxon>
        <taxon>Chlamydia</taxon>
    </lineage>
</organism>
<keyword evidence="14" id="KW-0443">Lipid metabolism</keyword>
<dbReference type="Proteomes" id="UP000078162">
    <property type="component" value="Chromosome"/>
</dbReference>
<evidence type="ECO:0000256" key="18">
    <source>
        <dbReference type="ARBA" id="ARBA00029893"/>
    </source>
</evidence>
<evidence type="ECO:0000256" key="15">
    <source>
        <dbReference type="ARBA" id="ARBA00023136"/>
    </source>
</evidence>
<feature type="transmembrane region" description="Helical" evidence="24">
    <location>
        <begin position="206"/>
        <end position="225"/>
    </location>
</feature>
<keyword evidence="15 24" id="KW-0472">Membrane</keyword>
<evidence type="ECO:0000256" key="14">
    <source>
        <dbReference type="ARBA" id="ARBA00023098"/>
    </source>
</evidence>
<gene>
    <name evidence="25" type="ORF">Cs308_0194</name>
</gene>
<dbReference type="GO" id="GO:0016024">
    <property type="term" value="P:CDP-diacylglycerol biosynthetic process"/>
    <property type="evidence" value="ECO:0007669"/>
    <property type="project" value="TreeGrafter"/>
</dbReference>
<evidence type="ECO:0000256" key="7">
    <source>
        <dbReference type="ARBA" id="ARBA00019373"/>
    </source>
</evidence>
<dbReference type="AlphaFoldDB" id="A0A1A9HU38"/>
<dbReference type="EMBL" id="CP014639">
    <property type="protein sequence ID" value="ANH78365.1"/>
    <property type="molecule type" value="Genomic_DNA"/>
</dbReference>
<name>A0A1A9HU38_9CHLA</name>
<feature type="transmembrane region" description="Helical" evidence="24">
    <location>
        <begin position="72"/>
        <end position="91"/>
    </location>
</feature>
<evidence type="ECO:0000256" key="20">
    <source>
        <dbReference type="ARBA" id="ARBA00032253"/>
    </source>
</evidence>
<evidence type="ECO:0000256" key="22">
    <source>
        <dbReference type="ARBA" id="ARBA00032743"/>
    </source>
</evidence>
<comment type="catalytic activity">
    <reaction evidence="1">
        <text>a 1,2-diacyl-sn-glycero-3-phosphate + CTP + H(+) = a CDP-1,2-diacyl-sn-glycerol + diphosphate</text>
        <dbReference type="Rhea" id="RHEA:16229"/>
        <dbReference type="ChEBI" id="CHEBI:15378"/>
        <dbReference type="ChEBI" id="CHEBI:33019"/>
        <dbReference type="ChEBI" id="CHEBI:37563"/>
        <dbReference type="ChEBI" id="CHEBI:58332"/>
        <dbReference type="ChEBI" id="CHEBI:58608"/>
        <dbReference type="EC" id="2.7.7.41"/>
    </reaction>
</comment>
<evidence type="ECO:0000256" key="19">
    <source>
        <dbReference type="ARBA" id="ARBA00031825"/>
    </source>
</evidence>
<feature type="transmembrane region" description="Helical" evidence="24">
    <location>
        <begin position="130"/>
        <end position="153"/>
    </location>
</feature>
<evidence type="ECO:0000256" key="2">
    <source>
        <dbReference type="ARBA" id="ARBA00004651"/>
    </source>
</evidence>
<dbReference type="GO" id="GO:0005886">
    <property type="term" value="C:plasma membrane"/>
    <property type="evidence" value="ECO:0007669"/>
    <property type="project" value="UniProtKB-SubCell"/>
</dbReference>
<evidence type="ECO:0000256" key="12">
    <source>
        <dbReference type="ARBA" id="ARBA00022695"/>
    </source>
</evidence>
<evidence type="ECO:0000256" key="17">
    <source>
        <dbReference type="ARBA" id="ARBA00023264"/>
    </source>
</evidence>
<evidence type="ECO:0000313" key="26">
    <source>
        <dbReference type="Proteomes" id="UP000078162"/>
    </source>
</evidence>
<keyword evidence="13 24" id="KW-1133">Transmembrane helix</keyword>
<evidence type="ECO:0000256" key="16">
    <source>
        <dbReference type="ARBA" id="ARBA00023209"/>
    </source>
</evidence>
<protein>
    <recommendedName>
        <fullName evidence="7">Phosphatidate cytidylyltransferase</fullName>
        <ecNumber evidence="6">2.7.7.41</ecNumber>
    </recommendedName>
    <alternativeName>
        <fullName evidence="20">CDP-DAG synthase</fullName>
    </alternativeName>
    <alternativeName>
        <fullName evidence="22">CDP-DG synthase</fullName>
    </alternativeName>
    <alternativeName>
        <fullName evidence="18">CDP-diacylglycerol synthase</fullName>
    </alternativeName>
    <alternativeName>
        <fullName evidence="21">CDP-diglyceride pyrophosphorylase</fullName>
    </alternativeName>
    <alternativeName>
        <fullName evidence="23">CDP-diglyceride synthase</fullName>
    </alternativeName>
    <alternativeName>
        <fullName evidence="19">CTP:phosphatidate cytidylyltransferase</fullName>
    </alternativeName>
</protein>
<keyword evidence="12 25" id="KW-0548">Nucleotidyltransferase</keyword>
<feature type="transmembrane region" description="Helical" evidence="24">
    <location>
        <begin position="274"/>
        <end position="298"/>
    </location>
</feature>
<sequence length="306" mass="34231">MINFKKFKFPTYGDLFQRVVVHSLALAFLVLLLYSSLFPITSFALGFITAVCGAVGTYEYATMAKVRLHYPFRLFSSLGSFLFLITSFLVIRWDILLLPYVYTVPWTLLFIWIIVGIFKSQRAQVGPLQIVGTTLFSILYVGIPIRLFLHILYGFVHTQEPYLGIWWASFLIAITKGADIFGYFFGKAFGTKKITPQISPNKTITGFVAGCLGATLISFVFFLHIPEHFISYFPLPAILIPLGLILGITGFFGDIVESIFKRDAHVKNSNKLNAIGGMLDTLDSLILSTPIVYLFLLITQAGKFSG</sequence>
<keyword evidence="26" id="KW-1185">Reference proteome</keyword>
<feature type="transmembrane region" description="Helical" evidence="24">
    <location>
        <begin position="165"/>
        <end position="185"/>
    </location>
</feature>
<dbReference type="PANTHER" id="PTHR46382:SF1">
    <property type="entry name" value="PHOSPHATIDATE CYTIDYLYLTRANSFERASE"/>
    <property type="match status" value="1"/>
</dbReference>
<comment type="pathway">
    <text evidence="3">Phospholipid metabolism; CDP-diacylglycerol biosynthesis; CDP-diacylglycerol from sn-glycerol 3-phosphate: step 3/3.</text>
</comment>